<evidence type="ECO:0000256" key="3">
    <source>
        <dbReference type="ARBA" id="ARBA00022679"/>
    </source>
</evidence>
<dbReference type="Gene3D" id="3.30.420.40">
    <property type="match status" value="2"/>
</dbReference>
<evidence type="ECO:0000313" key="8">
    <source>
        <dbReference type="EMBL" id="MDW5597953.1"/>
    </source>
</evidence>
<name>A0ABU4HXB5_9ACTN</name>
<reference evidence="8 9" key="2">
    <citation type="submission" date="2023-10" db="EMBL/GenBank/DDBJ databases">
        <authorList>
            <person name="Han X.F."/>
        </authorList>
    </citation>
    <scope>NUCLEOTIDE SEQUENCE [LARGE SCALE GENOMIC DNA]</scope>
    <source>
        <strain evidence="8 9">KCTC 39840</strain>
    </source>
</reference>
<sequence>MSAVAHSELLLGIDVGTASSKGVLATPDGTVVATSERPHLVSRPRPGWFEHDAEEVWWTDVVALARELGGVAGRALRGICVSGIGPCVVPCDGALRPLRPAILYGVDTRAEAEVADLTDRFSDEAILRRCGSQLSSQALGPKLLWLSRNERDVWDQTRGWYMASSFAVARLTGEYVLDHHSASQCDPLYDLEAADWARDWAPDVCPGVELPRLVWPGEQVGTVTAAAAARTGLPEGLPVAAGTIDAWAEAFSVGVRRPGDLMLMYGSTMFFVQVAASSPRAAGLWSTAGVEPGAPTLAAGMSTSGSLTDWLRSLSGTPFAALAREAAEVPAGARGLLVLPYFAGERSPVFDNHARGVVAGLTLDHGRAELARAIYEAIGYGVRHNLEAFAAAGAPGSRVIAVGGGTKNQLWTQVVSSIAGVAQEVPRVTTGAAYGDALLAGIAAGIVPAETDWTVADTTVAPAAADAAVYEELYAAYLELYPATAGIVHRLAALQSQS</sequence>
<accession>A0ABU4HXB5</accession>
<dbReference type="PROSITE" id="PS00445">
    <property type="entry name" value="FGGY_KINASES_2"/>
    <property type="match status" value="1"/>
</dbReference>
<dbReference type="Pfam" id="PF00370">
    <property type="entry name" value="FGGY_N"/>
    <property type="match status" value="1"/>
</dbReference>
<dbReference type="InterPro" id="IPR018484">
    <property type="entry name" value="FGGY_N"/>
</dbReference>
<dbReference type="CDD" id="cd07804">
    <property type="entry name" value="ASKHA_NBD_FGGY_RrXK-like"/>
    <property type="match status" value="1"/>
</dbReference>
<keyword evidence="2" id="KW-0119">Carbohydrate metabolism</keyword>
<proteinExistence type="inferred from homology"/>
<dbReference type="EC" id="2.7.1.-" evidence="8"/>
<dbReference type="PIRSF" id="PIRSF000538">
    <property type="entry name" value="GlpK"/>
    <property type="match status" value="1"/>
</dbReference>
<feature type="domain" description="Carbohydrate kinase FGGY N-terminal" evidence="6">
    <location>
        <begin position="10"/>
        <end position="251"/>
    </location>
</feature>
<keyword evidence="2" id="KW-0859">Xylose metabolism</keyword>
<dbReference type="InterPro" id="IPR043129">
    <property type="entry name" value="ATPase_NBD"/>
</dbReference>
<evidence type="ECO:0000256" key="4">
    <source>
        <dbReference type="ARBA" id="ARBA00022777"/>
    </source>
</evidence>
<dbReference type="SUPFAM" id="SSF53067">
    <property type="entry name" value="Actin-like ATPase domain"/>
    <property type="match status" value="2"/>
</dbReference>
<keyword evidence="4 5" id="KW-0418">Kinase</keyword>
<protein>
    <submittedName>
        <fullName evidence="8">FGGY-family carbohydrate kinase</fullName>
        <ecNumber evidence="8">2.7.1.-</ecNumber>
    </submittedName>
</protein>
<dbReference type="PANTHER" id="PTHR43095">
    <property type="entry name" value="SUGAR KINASE"/>
    <property type="match status" value="1"/>
</dbReference>
<evidence type="ECO:0000256" key="2">
    <source>
        <dbReference type="ARBA" id="ARBA00022629"/>
    </source>
</evidence>
<dbReference type="InterPro" id="IPR018483">
    <property type="entry name" value="Carb_kinase_FGGY_CS"/>
</dbReference>
<evidence type="ECO:0000259" key="6">
    <source>
        <dbReference type="Pfam" id="PF00370"/>
    </source>
</evidence>
<dbReference type="GO" id="GO:0016301">
    <property type="term" value="F:kinase activity"/>
    <property type="evidence" value="ECO:0007669"/>
    <property type="project" value="UniProtKB-KW"/>
</dbReference>
<keyword evidence="3 5" id="KW-0808">Transferase</keyword>
<dbReference type="Pfam" id="PF02782">
    <property type="entry name" value="FGGY_C"/>
    <property type="match status" value="1"/>
</dbReference>
<organism evidence="8 9">
    <name type="scientific">Conexibacter stalactiti</name>
    <dbReference type="NCBI Taxonomy" id="1940611"/>
    <lineage>
        <taxon>Bacteria</taxon>
        <taxon>Bacillati</taxon>
        <taxon>Actinomycetota</taxon>
        <taxon>Thermoleophilia</taxon>
        <taxon>Solirubrobacterales</taxon>
        <taxon>Conexibacteraceae</taxon>
        <taxon>Conexibacter</taxon>
    </lineage>
</organism>
<comment type="caution">
    <text evidence="8">The sequence shown here is derived from an EMBL/GenBank/DDBJ whole genome shotgun (WGS) entry which is preliminary data.</text>
</comment>
<gene>
    <name evidence="8" type="ORF">R7226_26600</name>
</gene>
<evidence type="ECO:0000259" key="7">
    <source>
        <dbReference type="Pfam" id="PF02782"/>
    </source>
</evidence>
<dbReference type="RefSeq" id="WP_318600423.1">
    <property type="nucleotide sequence ID" value="NZ_JAWSTH010000111.1"/>
</dbReference>
<evidence type="ECO:0000313" key="9">
    <source>
        <dbReference type="Proteomes" id="UP001284601"/>
    </source>
</evidence>
<feature type="domain" description="Carbohydrate kinase FGGY C-terminal" evidence="7">
    <location>
        <begin position="267"/>
        <end position="444"/>
    </location>
</feature>
<dbReference type="InterPro" id="IPR018485">
    <property type="entry name" value="FGGY_C"/>
</dbReference>
<keyword evidence="9" id="KW-1185">Reference proteome</keyword>
<comment type="similarity">
    <text evidence="1 5">Belongs to the FGGY kinase family.</text>
</comment>
<dbReference type="InterPro" id="IPR050406">
    <property type="entry name" value="FGGY_Carb_Kinase"/>
</dbReference>
<dbReference type="PANTHER" id="PTHR43095:SF5">
    <property type="entry name" value="XYLULOSE KINASE"/>
    <property type="match status" value="1"/>
</dbReference>
<evidence type="ECO:0000256" key="1">
    <source>
        <dbReference type="ARBA" id="ARBA00009156"/>
    </source>
</evidence>
<reference evidence="9" key="1">
    <citation type="submission" date="2023-07" db="EMBL/GenBank/DDBJ databases">
        <title>Conexibacter stalactiti sp. nov., isolated from stalactites in a lava cave and emended description of the genus Conexibacter.</title>
        <authorList>
            <person name="Lee S.D."/>
        </authorList>
    </citation>
    <scope>NUCLEOTIDE SEQUENCE [LARGE SCALE GENOMIC DNA]</scope>
    <source>
        <strain evidence="9">KCTC 39840</strain>
    </source>
</reference>
<dbReference type="Proteomes" id="UP001284601">
    <property type="component" value="Unassembled WGS sequence"/>
</dbReference>
<dbReference type="InterPro" id="IPR000577">
    <property type="entry name" value="Carb_kinase_FGGY"/>
</dbReference>
<dbReference type="EMBL" id="JAWSTH010000111">
    <property type="protein sequence ID" value="MDW5597953.1"/>
    <property type="molecule type" value="Genomic_DNA"/>
</dbReference>
<evidence type="ECO:0000256" key="5">
    <source>
        <dbReference type="RuleBase" id="RU003733"/>
    </source>
</evidence>